<dbReference type="EMBL" id="BQNB010008773">
    <property type="protein sequence ID" value="GJS54113.1"/>
    <property type="molecule type" value="Genomic_DNA"/>
</dbReference>
<organism evidence="1 2">
    <name type="scientific">Tanacetum coccineum</name>
    <dbReference type="NCBI Taxonomy" id="301880"/>
    <lineage>
        <taxon>Eukaryota</taxon>
        <taxon>Viridiplantae</taxon>
        <taxon>Streptophyta</taxon>
        <taxon>Embryophyta</taxon>
        <taxon>Tracheophyta</taxon>
        <taxon>Spermatophyta</taxon>
        <taxon>Magnoliopsida</taxon>
        <taxon>eudicotyledons</taxon>
        <taxon>Gunneridae</taxon>
        <taxon>Pentapetalae</taxon>
        <taxon>asterids</taxon>
        <taxon>campanulids</taxon>
        <taxon>Asterales</taxon>
        <taxon>Asteraceae</taxon>
        <taxon>Asteroideae</taxon>
        <taxon>Anthemideae</taxon>
        <taxon>Anthemidinae</taxon>
        <taxon>Tanacetum</taxon>
    </lineage>
</organism>
<reference evidence="1" key="2">
    <citation type="submission" date="2022-01" db="EMBL/GenBank/DDBJ databases">
        <authorList>
            <person name="Yamashiro T."/>
            <person name="Shiraishi A."/>
            <person name="Satake H."/>
            <person name="Nakayama K."/>
        </authorList>
    </citation>
    <scope>NUCLEOTIDE SEQUENCE</scope>
</reference>
<comment type="caution">
    <text evidence="1">The sequence shown here is derived from an EMBL/GenBank/DDBJ whole genome shotgun (WGS) entry which is preliminary data.</text>
</comment>
<reference evidence="1" key="1">
    <citation type="journal article" date="2022" name="Int. J. Mol. Sci.">
        <title>Draft Genome of Tanacetum Coccineum: Genomic Comparison of Closely Related Tanacetum-Family Plants.</title>
        <authorList>
            <person name="Yamashiro T."/>
            <person name="Shiraishi A."/>
            <person name="Nakayama K."/>
            <person name="Satake H."/>
        </authorList>
    </citation>
    <scope>NUCLEOTIDE SEQUENCE</scope>
</reference>
<sequence>MVRVGCMTYFQDHKLYDELADGVLKEEALIHKAKFKESWRDATPGVIKFYAWLKNSFENFHELDYDVLVKLEEC</sequence>
<proteinExistence type="predicted"/>
<accession>A0ABQ4WMS3</accession>
<dbReference type="Proteomes" id="UP001151760">
    <property type="component" value="Unassembled WGS sequence"/>
</dbReference>
<evidence type="ECO:0000313" key="1">
    <source>
        <dbReference type="EMBL" id="GJS54113.1"/>
    </source>
</evidence>
<keyword evidence="2" id="KW-1185">Reference proteome</keyword>
<name>A0ABQ4WMS3_9ASTR</name>
<gene>
    <name evidence="1" type="ORF">Tco_0627475</name>
</gene>
<protein>
    <submittedName>
        <fullName evidence="1">Uncharacterized protein</fullName>
    </submittedName>
</protein>
<evidence type="ECO:0000313" key="2">
    <source>
        <dbReference type="Proteomes" id="UP001151760"/>
    </source>
</evidence>